<dbReference type="PANTHER" id="PTHR11422:SF0">
    <property type="entry name" value="T-CELL SURFACE GLYCOPROTEIN CD4"/>
    <property type="match status" value="1"/>
</dbReference>
<dbReference type="AlphaFoldDB" id="A0A8K1LII4"/>
<evidence type="ECO:0000313" key="5">
    <source>
        <dbReference type="Proteomes" id="UP000796761"/>
    </source>
</evidence>
<dbReference type="PANTHER" id="PTHR11422">
    <property type="entry name" value="T-CELL SURFACE GLYCOPROTEIN CD4"/>
    <property type="match status" value="1"/>
</dbReference>
<dbReference type="GO" id="GO:0042110">
    <property type="term" value="P:T cell activation"/>
    <property type="evidence" value="ECO:0007669"/>
    <property type="project" value="TreeGrafter"/>
</dbReference>
<evidence type="ECO:0000313" key="4">
    <source>
        <dbReference type="EMBL" id="TRZ15365.1"/>
    </source>
</evidence>
<accession>A0A8K1LII4</accession>
<comment type="similarity">
    <text evidence="1">Belongs to the pro/parathymosin family.</text>
</comment>
<dbReference type="GO" id="GO:0042289">
    <property type="term" value="F:MHC class II protein binding"/>
    <property type="evidence" value="ECO:0007669"/>
    <property type="project" value="TreeGrafter"/>
</dbReference>
<evidence type="ECO:0000259" key="3">
    <source>
        <dbReference type="PROSITE" id="PS50835"/>
    </source>
</evidence>
<dbReference type="GO" id="GO:0035723">
    <property type="term" value="P:interleukin-15-mediated signaling pathway"/>
    <property type="evidence" value="ECO:0007669"/>
    <property type="project" value="TreeGrafter"/>
</dbReference>
<keyword evidence="5" id="KW-1185">Reference proteome</keyword>
<dbReference type="Pfam" id="PF03247">
    <property type="entry name" value="Prothymosin"/>
    <property type="match status" value="1"/>
</dbReference>
<evidence type="ECO:0000256" key="1">
    <source>
        <dbReference type="ARBA" id="ARBA00008032"/>
    </source>
</evidence>
<dbReference type="SMART" id="SM00408">
    <property type="entry name" value="IGc2"/>
    <property type="match status" value="3"/>
</dbReference>
<feature type="domain" description="Ig-like" evidence="3">
    <location>
        <begin position="364"/>
        <end position="464"/>
    </location>
</feature>
<dbReference type="InterPro" id="IPR004931">
    <property type="entry name" value="Pro/parathymosin"/>
</dbReference>
<dbReference type="SUPFAM" id="SSF48726">
    <property type="entry name" value="Immunoglobulin"/>
    <property type="match status" value="6"/>
</dbReference>
<name>A0A8K1LII4_9PASS</name>
<dbReference type="InterPro" id="IPR003598">
    <property type="entry name" value="Ig_sub2"/>
</dbReference>
<dbReference type="InterPro" id="IPR003599">
    <property type="entry name" value="Ig_sub"/>
</dbReference>
<dbReference type="GO" id="GO:1990782">
    <property type="term" value="F:protein tyrosine kinase binding"/>
    <property type="evidence" value="ECO:0007669"/>
    <property type="project" value="TreeGrafter"/>
</dbReference>
<dbReference type="Proteomes" id="UP000796761">
    <property type="component" value="Unassembled WGS sequence"/>
</dbReference>
<feature type="domain" description="Ig-like" evidence="3">
    <location>
        <begin position="194"/>
        <end position="261"/>
    </location>
</feature>
<comment type="caution">
    <text evidence="4">The sequence shown here is derived from an EMBL/GenBank/DDBJ whole genome shotgun (WGS) entry which is preliminary data.</text>
</comment>
<feature type="compositionally biased region" description="Basic and acidic residues" evidence="2">
    <location>
        <begin position="76"/>
        <end position="85"/>
    </location>
</feature>
<protein>
    <recommendedName>
        <fullName evidence="3">Ig-like domain-containing protein</fullName>
    </recommendedName>
</protein>
<feature type="domain" description="Ig-like" evidence="3">
    <location>
        <begin position="837"/>
        <end position="919"/>
    </location>
</feature>
<dbReference type="Gene3D" id="2.60.40.10">
    <property type="entry name" value="Immunoglobulins"/>
    <property type="match status" value="7"/>
</dbReference>
<proteinExistence type="inferred from homology"/>
<dbReference type="GO" id="GO:0070374">
    <property type="term" value="P:positive regulation of ERK1 and ERK2 cascade"/>
    <property type="evidence" value="ECO:0007669"/>
    <property type="project" value="TreeGrafter"/>
</dbReference>
<dbReference type="SMART" id="SM00409">
    <property type="entry name" value="IG"/>
    <property type="match status" value="7"/>
</dbReference>
<sequence>MSEKRVEEAPAELSAKERKEKKEKLEEKAVHKEKKKEIVEDEENGADEDDEENPDDVDEEEGGDEDEEADENGQEQDGHAEKRSAEEEEILNTASQNVQVSFSGVLSSVHQEPHVVLEVGYSGLQKTALLMKPRVSLQDSALRNGNFSLRIAPVRSVDVGLYEAQVTYRTEVHSCHVELGVITVTLSPPSPVIGNELLLMSCNSSHRASLVETCWFHNEHLGPTSRKVCSSSRTLSISRPAMSDAGSWRCQLRYSDKEIISATFNLQILGFDGPADPVVYAAAGSAADLPCSLSYLPRAFGMSVVAAHWSHLAGGHLQNWNISRNVNSRSFPLHLPVVGPGDAGQYRCAVSVGHKTITRDVTLAVVTVTSSIQGPVSEGNHLQLICSLTHSQGHERYQWTHLDSATTKSNLAVAAPRNLEGHSSWMGPILERPQVSQKDSGTWECSVHGPEGRLGAVEYDLQITGQGFGTGGAASVASVEHEKELAPRWSEPSPGSPKADPLQTKAELIGDAGGIFVTVYSTKGLISTMAHQNEFQIGLAGGEVTLNCPGIIAGSKLTQEKVTWKHYDTLLCYMITQDTRIWKTPAFIADRFDIKSPHKQLQVRNLKLTDAGIYTCKYGSHEVRTSLHIFNLNLSLDGHFLQNEAPELILMQNSSSPLPDLSITLFDSNNNRVTAEVQNKNRQKYIVNLKKLEAMDSGTWVCQVHSDSPLINENISFAVKVLGFQNPDLERKYAAVDSTVILSWHLNSQKIKWKEGFTGQLNWKQQEGANAHELLDFNATAQGELNETKKSSNFLFEIPEGKRESTIEVKLPKVHFNHSGQYQCQLKYQGRYAQKKIELVVMKVSANPAGPLSRGANITLTCQVSGLLPPSAYLRWERVNGTEMDKKNSKQQEVKLDVNVSAAGLWSCHLIEDSDRKISLHYLVATGKKDGTSKTTLAGKQDLSVSTVSGNEGTQNGQKLFSREELND</sequence>
<feature type="region of interest" description="Disordered" evidence="2">
    <location>
        <begin position="1"/>
        <end position="91"/>
    </location>
</feature>
<dbReference type="OrthoDB" id="8657369at2759"/>
<evidence type="ECO:0000256" key="2">
    <source>
        <dbReference type="SAM" id="MobiDB-lite"/>
    </source>
</evidence>
<organism evidence="4 5">
    <name type="scientific">Zosterops borbonicus</name>
    <dbReference type="NCBI Taxonomy" id="364589"/>
    <lineage>
        <taxon>Eukaryota</taxon>
        <taxon>Metazoa</taxon>
        <taxon>Chordata</taxon>
        <taxon>Craniata</taxon>
        <taxon>Vertebrata</taxon>
        <taxon>Euteleostomi</taxon>
        <taxon>Archelosauria</taxon>
        <taxon>Archosauria</taxon>
        <taxon>Dinosauria</taxon>
        <taxon>Saurischia</taxon>
        <taxon>Theropoda</taxon>
        <taxon>Coelurosauria</taxon>
        <taxon>Aves</taxon>
        <taxon>Neognathae</taxon>
        <taxon>Neoaves</taxon>
        <taxon>Telluraves</taxon>
        <taxon>Australaves</taxon>
        <taxon>Passeriformes</taxon>
        <taxon>Sylvioidea</taxon>
        <taxon>Zosteropidae</taxon>
        <taxon>Zosterops</taxon>
    </lineage>
</organism>
<feature type="compositionally biased region" description="Acidic residues" evidence="2">
    <location>
        <begin position="39"/>
        <end position="74"/>
    </location>
</feature>
<dbReference type="GO" id="GO:0009897">
    <property type="term" value="C:external side of plasma membrane"/>
    <property type="evidence" value="ECO:0007669"/>
    <property type="project" value="TreeGrafter"/>
</dbReference>
<dbReference type="EMBL" id="SWJQ01000371">
    <property type="protein sequence ID" value="TRZ15365.1"/>
    <property type="molecule type" value="Genomic_DNA"/>
</dbReference>
<reference evidence="4" key="1">
    <citation type="submission" date="2019-04" db="EMBL/GenBank/DDBJ databases">
        <title>Genome assembly of Zosterops borbonicus 15179.</title>
        <authorList>
            <person name="Leroy T."/>
            <person name="Anselmetti Y."/>
            <person name="Tilak M.-K."/>
            <person name="Nabholz B."/>
        </authorList>
    </citation>
    <scope>NUCLEOTIDE SEQUENCE</scope>
    <source>
        <strain evidence="4">HGM_15179</strain>
        <tissue evidence="4">Muscle</tissue>
    </source>
</reference>
<dbReference type="InterPro" id="IPR007110">
    <property type="entry name" value="Ig-like_dom"/>
</dbReference>
<feature type="domain" description="Ig-like" evidence="3">
    <location>
        <begin position="274"/>
        <end position="358"/>
    </location>
</feature>
<dbReference type="PROSITE" id="PS50835">
    <property type="entry name" value="IG_LIKE"/>
    <property type="match status" value="4"/>
</dbReference>
<dbReference type="GO" id="GO:0045121">
    <property type="term" value="C:membrane raft"/>
    <property type="evidence" value="ECO:0007669"/>
    <property type="project" value="TreeGrafter"/>
</dbReference>
<feature type="region of interest" description="Disordered" evidence="2">
    <location>
        <begin position="946"/>
        <end position="968"/>
    </location>
</feature>
<dbReference type="InterPro" id="IPR013783">
    <property type="entry name" value="Ig-like_fold"/>
</dbReference>
<gene>
    <name evidence="4" type="ORF">HGM15179_011747</name>
</gene>
<feature type="compositionally biased region" description="Basic and acidic residues" evidence="2">
    <location>
        <begin position="1"/>
        <end position="38"/>
    </location>
</feature>
<feature type="compositionally biased region" description="Polar residues" evidence="2">
    <location>
        <begin position="946"/>
        <end position="959"/>
    </location>
</feature>
<dbReference type="InterPro" id="IPR036179">
    <property type="entry name" value="Ig-like_dom_sf"/>
</dbReference>